<keyword evidence="6" id="KW-0333">Golgi apparatus</keyword>
<dbReference type="Proteomes" id="UP000677228">
    <property type="component" value="Unassembled WGS sequence"/>
</dbReference>
<evidence type="ECO:0000313" key="10">
    <source>
        <dbReference type="EMBL" id="CAF4226974.1"/>
    </source>
</evidence>
<dbReference type="InterPro" id="IPR027417">
    <property type="entry name" value="P-loop_NTPase"/>
</dbReference>
<dbReference type="PANTHER" id="PTHR12129">
    <property type="entry name" value="HEPARAN SULFATE 2-O-SULFOTRANSFERASE"/>
    <property type="match status" value="1"/>
</dbReference>
<keyword evidence="8" id="KW-0325">Glycoprotein</keyword>
<organism evidence="10 11">
    <name type="scientific">Didymodactylos carnosus</name>
    <dbReference type="NCBI Taxonomy" id="1234261"/>
    <lineage>
        <taxon>Eukaryota</taxon>
        <taxon>Metazoa</taxon>
        <taxon>Spiralia</taxon>
        <taxon>Gnathifera</taxon>
        <taxon>Rotifera</taxon>
        <taxon>Eurotatoria</taxon>
        <taxon>Bdelloidea</taxon>
        <taxon>Philodinida</taxon>
        <taxon>Philodinidae</taxon>
        <taxon>Didymodactylos</taxon>
    </lineage>
</organism>
<comment type="caution">
    <text evidence="10">The sequence shown here is derived from an EMBL/GenBank/DDBJ whole genome shotgun (WGS) entry which is preliminary data.</text>
</comment>
<keyword evidence="2" id="KW-0808">Transferase</keyword>
<evidence type="ECO:0000256" key="2">
    <source>
        <dbReference type="ARBA" id="ARBA00022679"/>
    </source>
</evidence>
<dbReference type="InterPro" id="IPR007734">
    <property type="entry name" value="Heparan_SO4_2-O-STrfase"/>
</dbReference>
<dbReference type="EMBL" id="CAJOBA010049741">
    <property type="protein sequence ID" value="CAF4226974.1"/>
    <property type="molecule type" value="Genomic_DNA"/>
</dbReference>
<dbReference type="Gene3D" id="3.40.50.300">
    <property type="entry name" value="P-loop containing nucleotide triphosphate hydrolases"/>
    <property type="match status" value="1"/>
</dbReference>
<proteinExistence type="predicted"/>
<protein>
    <submittedName>
        <fullName evidence="10">Uncharacterized protein</fullName>
    </submittedName>
</protein>
<comment type="subcellular location">
    <subcellularLocation>
        <location evidence="1">Golgi apparatus membrane</location>
        <topology evidence="1">Single-pass type II membrane protein</topology>
    </subcellularLocation>
</comment>
<keyword evidence="4" id="KW-0735">Signal-anchor</keyword>
<evidence type="ECO:0000256" key="1">
    <source>
        <dbReference type="ARBA" id="ARBA00004323"/>
    </source>
</evidence>
<evidence type="ECO:0000313" key="9">
    <source>
        <dbReference type="EMBL" id="CAF1428282.1"/>
    </source>
</evidence>
<evidence type="ECO:0000256" key="5">
    <source>
        <dbReference type="ARBA" id="ARBA00022989"/>
    </source>
</evidence>
<gene>
    <name evidence="9" type="ORF">OVA965_LOCUS33939</name>
    <name evidence="10" type="ORF">TMI583_LOCUS34847</name>
</gene>
<dbReference type="Proteomes" id="UP000682733">
    <property type="component" value="Unassembled WGS sequence"/>
</dbReference>
<dbReference type="GO" id="GO:0000139">
    <property type="term" value="C:Golgi membrane"/>
    <property type="evidence" value="ECO:0007669"/>
    <property type="project" value="UniProtKB-SubCell"/>
</dbReference>
<evidence type="ECO:0000313" key="11">
    <source>
        <dbReference type="Proteomes" id="UP000682733"/>
    </source>
</evidence>
<evidence type="ECO:0000256" key="3">
    <source>
        <dbReference type="ARBA" id="ARBA00022692"/>
    </source>
</evidence>
<reference evidence="10" key="1">
    <citation type="submission" date="2021-02" db="EMBL/GenBank/DDBJ databases">
        <authorList>
            <person name="Nowell W R."/>
        </authorList>
    </citation>
    <scope>NUCLEOTIDE SEQUENCE</scope>
</reference>
<evidence type="ECO:0000256" key="6">
    <source>
        <dbReference type="ARBA" id="ARBA00023034"/>
    </source>
</evidence>
<accession>A0A8S2SG70</accession>
<dbReference type="EMBL" id="CAJNOK010027959">
    <property type="protein sequence ID" value="CAF1428282.1"/>
    <property type="molecule type" value="Genomic_DNA"/>
</dbReference>
<keyword evidence="3" id="KW-0812">Transmembrane</keyword>
<keyword evidence="5" id="KW-1133">Transmembrane helix</keyword>
<dbReference type="GO" id="GO:0008146">
    <property type="term" value="F:sulfotransferase activity"/>
    <property type="evidence" value="ECO:0007669"/>
    <property type="project" value="InterPro"/>
</dbReference>
<name>A0A8S2SG70_9BILA</name>
<dbReference type="AlphaFoldDB" id="A0A8S2SG70"/>
<evidence type="ECO:0000256" key="7">
    <source>
        <dbReference type="ARBA" id="ARBA00023136"/>
    </source>
</evidence>
<keyword evidence="7" id="KW-0472">Membrane</keyword>
<dbReference type="PANTHER" id="PTHR12129:SF15">
    <property type="entry name" value="URONYL 2-SULFOTRANSFERASE"/>
    <property type="match status" value="1"/>
</dbReference>
<sequence>MLNKSLQQQFVEKLMKYPAKTVFERHIYFINFNDYNHSQPIYINLLRQPVSRAISDYYYTRYMCTIKRICFRLNRAYTNETLNDCVKYNENRAHVCVSLAHGVHSAIAFFCGQNAYCEDYNTSTQALTTAISNIEKYYIIVGITEDFPRTLFVMEQLIPDMFKNIRQLYLNQNIKRIGQIPRIYKKPTTRQTKKILTDVLKYEIELYKFVEQRLYYQYKQLSKKNSVLP</sequence>
<evidence type="ECO:0000256" key="8">
    <source>
        <dbReference type="ARBA" id="ARBA00023180"/>
    </source>
</evidence>
<evidence type="ECO:0000256" key="4">
    <source>
        <dbReference type="ARBA" id="ARBA00022968"/>
    </source>
</evidence>